<feature type="signal peptide" evidence="1">
    <location>
        <begin position="1"/>
        <end position="22"/>
    </location>
</feature>
<evidence type="ECO:0000256" key="1">
    <source>
        <dbReference type="SAM" id="SignalP"/>
    </source>
</evidence>
<evidence type="ECO:0000313" key="2">
    <source>
        <dbReference type="EMBL" id="SHK61573.1"/>
    </source>
</evidence>
<proteinExistence type="predicted"/>
<dbReference type="AlphaFoldDB" id="A0A1M6TXF2"/>
<dbReference type="RefSeq" id="WP_139261455.1">
    <property type="nucleotide sequence ID" value="NZ_FRBD01000007.1"/>
</dbReference>
<dbReference type="EMBL" id="FRBD01000007">
    <property type="protein sequence ID" value="SHK61573.1"/>
    <property type="molecule type" value="Genomic_DNA"/>
</dbReference>
<evidence type="ECO:0008006" key="4">
    <source>
        <dbReference type="Google" id="ProtNLM"/>
    </source>
</evidence>
<reference evidence="2 3" key="1">
    <citation type="submission" date="2016-11" db="EMBL/GenBank/DDBJ databases">
        <authorList>
            <person name="Jaros S."/>
            <person name="Januszkiewicz K."/>
            <person name="Wedrychowicz H."/>
        </authorList>
    </citation>
    <scope>NUCLEOTIDE SEQUENCE [LARGE SCALE GENOMIC DNA]</scope>
    <source>
        <strain evidence="2 3">KHT3</strain>
    </source>
</reference>
<gene>
    <name evidence="2" type="ORF">SAMN05216463_10768</name>
</gene>
<organism evidence="2 3">
    <name type="scientific">Xylanibacter ruminicola</name>
    <name type="common">Prevotella ruminicola</name>
    <dbReference type="NCBI Taxonomy" id="839"/>
    <lineage>
        <taxon>Bacteria</taxon>
        <taxon>Pseudomonadati</taxon>
        <taxon>Bacteroidota</taxon>
        <taxon>Bacteroidia</taxon>
        <taxon>Bacteroidales</taxon>
        <taxon>Prevotellaceae</taxon>
        <taxon>Xylanibacter</taxon>
    </lineage>
</organism>
<sequence length="238" mass="27421">MIKTRTIILSLALAALATTASAQVFTGEHKYDGEHKNELSGYFMGGNNVVVQGYGGLAASYKYHLTDRWTVGGDAQAQLGKQLYSVDAKGGYRLPFKFLDFYFDATLLYNRYERWKANEKIANLSVTVESPYLYLRVGESYIRWSIRDFGYTEPLTLTFGFGAQMRPRWNSWNVGIFFRNYDDFYFENWNINWGLNFYGRINSTMNFFGEFNIRPAGSMSQLASKYETSGKLGIKYVW</sequence>
<accession>A0A1M6TXF2</accession>
<feature type="chain" id="PRO_5013133384" description="Outer membrane protein beta-barrel domain-containing protein" evidence="1">
    <location>
        <begin position="23"/>
        <end position="238"/>
    </location>
</feature>
<name>A0A1M6TXF2_XYLRU</name>
<protein>
    <recommendedName>
        <fullName evidence="4">Outer membrane protein beta-barrel domain-containing protein</fullName>
    </recommendedName>
</protein>
<keyword evidence="1" id="KW-0732">Signal</keyword>
<dbReference type="Proteomes" id="UP000184130">
    <property type="component" value="Unassembled WGS sequence"/>
</dbReference>
<dbReference type="OrthoDB" id="1066899at2"/>
<evidence type="ECO:0000313" key="3">
    <source>
        <dbReference type="Proteomes" id="UP000184130"/>
    </source>
</evidence>